<dbReference type="PROSITE" id="PS01144">
    <property type="entry name" value="RIBOSOMAL_L31E"/>
    <property type="match status" value="1"/>
</dbReference>
<accession>A0A5E4QQI2</accession>
<dbReference type="EMBL" id="FZQP02004389">
    <property type="protein sequence ID" value="VVC99893.1"/>
    <property type="molecule type" value="Genomic_DNA"/>
</dbReference>
<evidence type="ECO:0000256" key="5">
    <source>
        <dbReference type="ARBA" id="ARBA00035337"/>
    </source>
</evidence>
<evidence type="ECO:0000313" key="7">
    <source>
        <dbReference type="Proteomes" id="UP000324832"/>
    </source>
</evidence>
<dbReference type="PANTHER" id="PTHR10956">
    <property type="entry name" value="60S RIBOSOMAL PROTEIN L31"/>
    <property type="match status" value="1"/>
</dbReference>
<evidence type="ECO:0000256" key="1">
    <source>
        <dbReference type="ARBA" id="ARBA00010808"/>
    </source>
</evidence>
<dbReference type="GO" id="GO:0002181">
    <property type="term" value="P:cytoplasmic translation"/>
    <property type="evidence" value="ECO:0007669"/>
    <property type="project" value="TreeGrafter"/>
</dbReference>
<keyword evidence="7" id="KW-1185">Reference proteome</keyword>
<dbReference type="InterPro" id="IPR000054">
    <property type="entry name" value="Ribosomal_eL31"/>
</dbReference>
<reference evidence="6 7" key="1">
    <citation type="submission" date="2017-07" db="EMBL/GenBank/DDBJ databases">
        <authorList>
            <person name="Talla V."/>
            <person name="Backstrom N."/>
        </authorList>
    </citation>
    <scope>NUCLEOTIDE SEQUENCE [LARGE SCALE GENOMIC DNA]</scope>
</reference>
<keyword evidence="3" id="KW-0687">Ribonucleoprotein</keyword>
<dbReference type="PANTHER" id="PTHR10956:SF0">
    <property type="entry name" value="60S RIBOSOMAL PROTEIN L31"/>
    <property type="match status" value="1"/>
</dbReference>
<dbReference type="GO" id="GO:0022625">
    <property type="term" value="C:cytosolic large ribosomal subunit"/>
    <property type="evidence" value="ECO:0007669"/>
    <property type="project" value="TreeGrafter"/>
</dbReference>
<dbReference type="Proteomes" id="UP000324832">
    <property type="component" value="Unassembled WGS sequence"/>
</dbReference>
<dbReference type="Gene3D" id="3.10.440.10">
    <property type="match status" value="1"/>
</dbReference>
<dbReference type="InterPro" id="IPR020052">
    <property type="entry name" value="Ribosomal_eL31_CS"/>
</dbReference>
<keyword evidence="2" id="KW-0689">Ribosomal protein</keyword>
<proteinExistence type="inferred from homology"/>
<dbReference type="FunFam" id="3.10.440.10:FF:000001">
    <property type="entry name" value="60S ribosomal protein L31"/>
    <property type="match status" value="1"/>
</dbReference>
<evidence type="ECO:0000256" key="3">
    <source>
        <dbReference type="ARBA" id="ARBA00023274"/>
    </source>
</evidence>
<dbReference type="Pfam" id="PF01198">
    <property type="entry name" value="Ribosomal_L31e"/>
    <property type="match status" value="1"/>
</dbReference>
<dbReference type="GO" id="GO:0003735">
    <property type="term" value="F:structural constituent of ribosome"/>
    <property type="evidence" value="ECO:0007669"/>
    <property type="project" value="InterPro"/>
</dbReference>
<dbReference type="CDD" id="cd00463">
    <property type="entry name" value="Ribosomal_L31e"/>
    <property type="match status" value="1"/>
</dbReference>
<protein>
    <recommendedName>
        <fullName evidence="4">Large ribosomal subunit protein eL31</fullName>
    </recommendedName>
    <alternativeName>
        <fullName evidence="5">60S ribosomal protein L31</fullName>
    </alternativeName>
</protein>
<organism evidence="6 7">
    <name type="scientific">Leptidea sinapis</name>
    <dbReference type="NCBI Taxonomy" id="189913"/>
    <lineage>
        <taxon>Eukaryota</taxon>
        <taxon>Metazoa</taxon>
        <taxon>Ecdysozoa</taxon>
        <taxon>Arthropoda</taxon>
        <taxon>Hexapoda</taxon>
        <taxon>Insecta</taxon>
        <taxon>Pterygota</taxon>
        <taxon>Neoptera</taxon>
        <taxon>Endopterygota</taxon>
        <taxon>Lepidoptera</taxon>
        <taxon>Glossata</taxon>
        <taxon>Ditrysia</taxon>
        <taxon>Papilionoidea</taxon>
        <taxon>Pieridae</taxon>
        <taxon>Dismorphiinae</taxon>
        <taxon>Leptidea</taxon>
    </lineage>
</organism>
<name>A0A5E4QQI2_9NEOP</name>
<dbReference type="AlphaFoldDB" id="A0A5E4QQI2"/>
<gene>
    <name evidence="6" type="ORF">LSINAPIS_LOCUS10659</name>
</gene>
<comment type="similarity">
    <text evidence="1">Belongs to the eukaryotic ribosomal protein eL31 family.</text>
</comment>
<evidence type="ECO:0000256" key="4">
    <source>
        <dbReference type="ARBA" id="ARBA00035230"/>
    </source>
</evidence>
<evidence type="ECO:0000256" key="2">
    <source>
        <dbReference type="ARBA" id="ARBA00022980"/>
    </source>
</evidence>
<dbReference type="SUPFAM" id="SSF54575">
    <property type="entry name" value="Ribosomal protein L31e"/>
    <property type="match status" value="1"/>
</dbReference>
<evidence type="ECO:0000313" key="6">
    <source>
        <dbReference type="EMBL" id="VVC99893.1"/>
    </source>
</evidence>
<dbReference type="InterPro" id="IPR023621">
    <property type="entry name" value="Ribosomal_eL31_dom_sf"/>
</dbReference>
<dbReference type="SMART" id="SM01380">
    <property type="entry name" value="Ribosomal_L31e"/>
    <property type="match status" value="1"/>
</dbReference>
<sequence length="123" mass="14490">MYILVITCWFQLIRLGEETYTTIRIHKRLHGVGFKRRAPRAIKEVRKFAEKQMGTPDVRVDTRLNKYLWSKGVRNVPFRVRVRLSRRRIDDGDSAQKLFTLVTYVPVASIKDLQKENVDASQE</sequence>